<dbReference type="EMBL" id="MT141814">
    <property type="protein sequence ID" value="QJA70710.1"/>
    <property type="molecule type" value="Genomic_DNA"/>
</dbReference>
<evidence type="ECO:0000313" key="3">
    <source>
        <dbReference type="EMBL" id="QJA93901.1"/>
    </source>
</evidence>
<name>A0A6M3LLI7_9ZZZZ</name>
<accession>A0A6M3LLI7</accession>
<keyword evidence="1" id="KW-1133">Transmembrane helix</keyword>
<evidence type="ECO:0000313" key="2">
    <source>
        <dbReference type="EMBL" id="QJA70710.1"/>
    </source>
</evidence>
<dbReference type="AlphaFoldDB" id="A0A6M3LLI7"/>
<dbReference type="EMBL" id="MT143186">
    <property type="protein sequence ID" value="QJA93901.1"/>
    <property type="molecule type" value="Genomic_DNA"/>
</dbReference>
<reference evidence="3" key="1">
    <citation type="submission" date="2020-03" db="EMBL/GenBank/DDBJ databases">
        <title>The deep terrestrial virosphere.</title>
        <authorList>
            <person name="Holmfeldt K."/>
            <person name="Nilsson E."/>
            <person name="Simone D."/>
            <person name="Lopez-Fernandez M."/>
            <person name="Wu X."/>
            <person name="de Brujin I."/>
            <person name="Lundin D."/>
            <person name="Andersson A."/>
            <person name="Bertilsson S."/>
            <person name="Dopson M."/>
        </authorList>
    </citation>
    <scope>NUCLEOTIDE SEQUENCE</scope>
    <source>
        <strain evidence="2">MM415A03587</strain>
        <strain evidence="3">MM415B04087</strain>
    </source>
</reference>
<evidence type="ECO:0000256" key="1">
    <source>
        <dbReference type="SAM" id="Phobius"/>
    </source>
</evidence>
<organism evidence="3">
    <name type="scientific">viral metagenome</name>
    <dbReference type="NCBI Taxonomy" id="1070528"/>
    <lineage>
        <taxon>unclassified sequences</taxon>
        <taxon>metagenomes</taxon>
        <taxon>organismal metagenomes</taxon>
    </lineage>
</organism>
<keyword evidence="1" id="KW-0472">Membrane</keyword>
<sequence length="106" mass="11850">MTAIIFVGIGGLLLIGVGMWFFMQDWEMTGTFVVVLGIIGVILFCIVLGCWISAGNQARVIAKLYNIKVSQEDMFWSGDTIKNYYIGPIERQENKITADVKIEGLR</sequence>
<protein>
    <submittedName>
        <fullName evidence="3">Uncharacterized protein</fullName>
    </submittedName>
</protein>
<proteinExistence type="predicted"/>
<feature type="transmembrane region" description="Helical" evidence="1">
    <location>
        <begin position="5"/>
        <end position="23"/>
    </location>
</feature>
<gene>
    <name evidence="2" type="ORF">MM415A03587_0013</name>
    <name evidence="3" type="ORF">MM415B04087_0003</name>
</gene>
<feature type="transmembrane region" description="Helical" evidence="1">
    <location>
        <begin position="29"/>
        <end position="54"/>
    </location>
</feature>
<keyword evidence="1" id="KW-0812">Transmembrane</keyword>